<feature type="domain" description="Proteasome alpha-type subunits" evidence="12">
    <location>
        <begin position="501"/>
        <end position="523"/>
    </location>
</feature>
<evidence type="ECO:0000256" key="11">
    <source>
        <dbReference type="PROSITE-ProRule" id="PRU00808"/>
    </source>
</evidence>
<evidence type="ECO:0000259" key="12">
    <source>
        <dbReference type="PROSITE" id="PS00388"/>
    </source>
</evidence>
<evidence type="ECO:0000256" key="5">
    <source>
        <dbReference type="ARBA" id="ARBA00022723"/>
    </source>
</evidence>
<dbReference type="EMBL" id="CP097504">
    <property type="protein sequence ID" value="URD86520.1"/>
    <property type="molecule type" value="Genomic_DNA"/>
</dbReference>
<dbReference type="InterPro" id="IPR002401">
    <property type="entry name" value="Cyt_P450_E_grp-I"/>
</dbReference>
<dbReference type="InterPro" id="IPR029055">
    <property type="entry name" value="Ntn_hydrolases_N"/>
</dbReference>
<evidence type="ECO:0000256" key="10">
    <source>
        <dbReference type="PIRSR" id="PIRSR602401-1"/>
    </source>
</evidence>
<dbReference type="GO" id="GO:0006629">
    <property type="term" value="P:lipid metabolic process"/>
    <property type="evidence" value="ECO:0007669"/>
    <property type="project" value="UniProtKB-ARBA"/>
</dbReference>
<dbReference type="InterPro" id="IPR001128">
    <property type="entry name" value="Cyt_P450"/>
</dbReference>
<dbReference type="CDD" id="cd03755">
    <property type="entry name" value="proteasome_alpha_type_7"/>
    <property type="match status" value="1"/>
</dbReference>
<accession>A0A9E7JMH9</accession>
<gene>
    <name evidence="13" type="ORF">MUK42_26844</name>
</gene>
<dbReference type="GO" id="GO:0004497">
    <property type="term" value="F:monooxygenase activity"/>
    <property type="evidence" value="ECO:0007669"/>
    <property type="project" value="InterPro"/>
</dbReference>
<evidence type="ECO:0000256" key="9">
    <source>
        <dbReference type="ARBA" id="ARBA00026071"/>
    </source>
</evidence>
<dbReference type="Pfam" id="PF00227">
    <property type="entry name" value="Proteasome"/>
    <property type="match status" value="1"/>
</dbReference>
<organism evidence="13 14">
    <name type="scientific">Musa troglodytarum</name>
    <name type="common">fe'i banana</name>
    <dbReference type="NCBI Taxonomy" id="320322"/>
    <lineage>
        <taxon>Eukaryota</taxon>
        <taxon>Viridiplantae</taxon>
        <taxon>Streptophyta</taxon>
        <taxon>Embryophyta</taxon>
        <taxon>Tracheophyta</taxon>
        <taxon>Spermatophyta</taxon>
        <taxon>Magnoliopsida</taxon>
        <taxon>Liliopsida</taxon>
        <taxon>Zingiberales</taxon>
        <taxon>Musaceae</taxon>
        <taxon>Musa</taxon>
    </lineage>
</organism>
<evidence type="ECO:0000313" key="14">
    <source>
        <dbReference type="Proteomes" id="UP001055439"/>
    </source>
</evidence>
<dbReference type="InterPro" id="IPR023332">
    <property type="entry name" value="Proteasome_alpha-type"/>
</dbReference>
<dbReference type="GO" id="GO:0020037">
    <property type="term" value="F:heme binding"/>
    <property type="evidence" value="ECO:0007669"/>
    <property type="project" value="InterPro"/>
</dbReference>
<dbReference type="CDD" id="cd11064">
    <property type="entry name" value="CYP86A"/>
    <property type="match status" value="1"/>
</dbReference>
<dbReference type="Pfam" id="PF10584">
    <property type="entry name" value="Proteasome_A_N"/>
    <property type="match status" value="1"/>
</dbReference>
<keyword evidence="7" id="KW-0560">Oxidoreductase</keyword>
<feature type="binding site" description="axial binding residue" evidence="10">
    <location>
        <position position="445"/>
    </location>
    <ligand>
        <name>heme</name>
        <dbReference type="ChEBI" id="CHEBI:30413"/>
    </ligand>
    <ligandPart>
        <name>Fe</name>
        <dbReference type="ChEBI" id="CHEBI:18248"/>
    </ligandPart>
</feature>
<evidence type="ECO:0000256" key="4">
    <source>
        <dbReference type="ARBA" id="ARBA00022490"/>
    </source>
</evidence>
<dbReference type="PANTHER" id="PTHR24296">
    <property type="entry name" value="CYTOCHROME P450"/>
    <property type="match status" value="1"/>
</dbReference>
<comment type="cofactor">
    <cofactor evidence="10">
        <name>heme</name>
        <dbReference type="ChEBI" id="CHEBI:30413"/>
    </cofactor>
</comment>
<keyword evidence="4" id="KW-0963">Cytoplasm</keyword>
<dbReference type="PROSITE" id="PS00388">
    <property type="entry name" value="PROTEASOME_ALPHA_1"/>
    <property type="match status" value="1"/>
</dbReference>
<dbReference type="PRINTS" id="PR00463">
    <property type="entry name" value="EP450I"/>
</dbReference>
<dbReference type="PROSITE" id="PS51475">
    <property type="entry name" value="PROTEASOME_ALPHA_2"/>
    <property type="match status" value="1"/>
</dbReference>
<proteinExistence type="inferred from homology"/>
<dbReference type="Pfam" id="PF00067">
    <property type="entry name" value="p450"/>
    <property type="match status" value="1"/>
</dbReference>
<comment type="similarity">
    <text evidence="3">Belongs to the cytochrome P450 family.</text>
</comment>
<dbReference type="Gene3D" id="3.60.20.10">
    <property type="entry name" value="Glutamine Phosphoribosylpyrophosphate, subunit 1, domain 1"/>
    <property type="match status" value="1"/>
</dbReference>
<sequence length="746" mass="83358">MELCFVSVVLFSSLLFSALLLFFKPRCSRHSSNPGKFTPLGSYPVVGNIPHLVKNSRRMLDWSTELILGSPTPTVTVAPFVFTANPANVEHVAKTRFANYPKSEAIISTIRDCLGGGILNTNGEEWRLQRKAASYEFNTRSLRAFVLDKVRHELLGRLLPCLAEASRGGEVLDLQDVLERFAFDNICSLVFGEDPRCLGGGSEEGERFFHAFDEATRLSVDRAMQPFTLVWRIKKWLDIGSERQLRESMEIVHGFVDRCVRSSRDRQSGGHDFLSRFALGSANSDEYLRDILISFVLAGRDTTPSALTWFFWALSSRPDVVDKIRDEVKQIRSRQREGNIGEESFTLEELRDMNYLHAAISESLRLYPPVPLVVRECREADELPDGVRVGRGWLVMYNAYAMGRREAIWGPDGGQFRPERWLDEGVFQPKSPALYPVFHTGPRTCLGKDMAYIQMKALAACILERFDVELAAERGRHQLAMTMRMEGGLPVRHGTKQMARYDRAITVFSPDGHLFQVEYALEAVRKGNAAVGVRGTDTIVLGVEKKSTPKLQDSRSVRKIVSLDTHIALACAGLKADARVLINRARIECQSHRLTVEDPVTVEYITRYIAGLQQKYTQSGGVRPFGLSTLIVGFDPDTGVPALYQTDPSGTFSAWKANATGRNSNSMREFLEKNYKETSGQETVKLAIRALLEVVESGGKNIEIAVMTKEHGLRQLEEAEIDAIVAEIEAEKAAAEAAKKAPSRDT</sequence>
<dbReference type="GO" id="GO:0016705">
    <property type="term" value="F:oxidoreductase activity, acting on paired donors, with incorporation or reduction of molecular oxygen"/>
    <property type="evidence" value="ECO:0007669"/>
    <property type="project" value="InterPro"/>
</dbReference>
<dbReference type="Proteomes" id="UP001055439">
    <property type="component" value="Chromosome 2"/>
</dbReference>
<evidence type="ECO:0000256" key="1">
    <source>
        <dbReference type="ARBA" id="ARBA00002000"/>
    </source>
</evidence>
<dbReference type="GO" id="GO:0006511">
    <property type="term" value="P:ubiquitin-dependent protein catabolic process"/>
    <property type="evidence" value="ECO:0007669"/>
    <property type="project" value="InterPro"/>
</dbReference>
<dbReference type="SUPFAM" id="SSF48264">
    <property type="entry name" value="Cytochrome P450"/>
    <property type="match status" value="1"/>
</dbReference>
<dbReference type="NCBIfam" id="NF003075">
    <property type="entry name" value="PRK03996.1"/>
    <property type="match status" value="1"/>
</dbReference>
<comment type="subcellular location">
    <subcellularLocation>
        <location evidence="2">Cytoplasm</location>
    </subcellularLocation>
</comment>
<dbReference type="GO" id="GO:0005737">
    <property type="term" value="C:cytoplasm"/>
    <property type="evidence" value="ECO:0007669"/>
    <property type="project" value="UniProtKB-SubCell"/>
</dbReference>
<dbReference type="SMART" id="SM00948">
    <property type="entry name" value="Proteasome_A_N"/>
    <property type="match status" value="1"/>
</dbReference>
<keyword evidence="8 10" id="KW-0408">Iron</keyword>
<dbReference type="OrthoDB" id="1470350at2759"/>
<evidence type="ECO:0000256" key="2">
    <source>
        <dbReference type="ARBA" id="ARBA00004496"/>
    </source>
</evidence>
<dbReference type="SUPFAM" id="SSF56235">
    <property type="entry name" value="N-terminal nucleophile aminohydrolases (Ntn hydrolases)"/>
    <property type="match status" value="1"/>
</dbReference>
<dbReference type="AlphaFoldDB" id="A0A9E7JMH9"/>
<comment type="similarity">
    <text evidence="11">Belongs to the peptidase T1A family.</text>
</comment>
<evidence type="ECO:0000256" key="8">
    <source>
        <dbReference type="ARBA" id="ARBA00023004"/>
    </source>
</evidence>
<evidence type="ECO:0000256" key="7">
    <source>
        <dbReference type="ARBA" id="ARBA00023002"/>
    </source>
</evidence>
<keyword evidence="10" id="KW-0349">Heme</keyword>
<dbReference type="GO" id="GO:0005506">
    <property type="term" value="F:iron ion binding"/>
    <property type="evidence" value="ECO:0007669"/>
    <property type="project" value="InterPro"/>
</dbReference>
<dbReference type="InterPro" id="IPR000426">
    <property type="entry name" value="Proteasome_asu_N"/>
</dbReference>
<reference evidence="13" key="1">
    <citation type="submission" date="2022-05" db="EMBL/GenBank/DDBJ databases">
        <title>The Musa troglodytarum L. genome provides insights into the mechanism of non-climacteric behaviour and enrichment of carotenoids.</title>
        <authorList>
            <person name="Wang J."/>
        </authorList>
    </citation>
    <scope>NUCLEOTIDE SEQUENCE</scope>
    <source>
        <tissue evidence="13">Leaf</tissue>
    </source>
</reference>
<dbReference type="Gene3D" id="1.10.630.10">
    <property type="entry name" value="Cytochrome P450"/>
    <property type="match status" value="1"/>
</dbReference>
<keyword evidence="14" id="KW-1185">Reference proteome</keyword>
<keyword evidence="6 11" id="KW-0647">Proteasome</keyword>
<name>A0A9E7JMH9_9LILI</name>
<comment type="subunit">
    <text evidence="9">The 26S proteasome consists of a 20S proteasome core and two 19S regulatory subunits. The 20S proteasome core is composed of 28 subunits that are arranged in four stacked rings, resulting in a barrel-shaped structure. The two end rings are each formed by seven alpha subunits, and the two central rings are each formed by seven beta subunits. The catalytic chamber with the active sites is on the inside of the barrel.</text>
</comment>
<dbReference type="InterPro" id="IPR001353">
    <property type="entry name" value="Proteasome_sua/b"/>
</dbReference>
<protein>
    <recommendedName>
        <fullName evidence="12">Proteasome alpha-type subunits domain-containing protein</fullName>
    </recommendedName>
</protein>
<evidence type="ECO:0000313" key="13">
    <source>
        <dbReference type="EMBL" id="URD86520.1"/>
    </source>
</evidence>
<dbReference type="FunFam" id="3.60.20.10:FF:000004">
    <property type="entry name" value="Proteasome subunit alpha type-4"/>
    <property type="match status" value="1"/>
</dbReference>
<dbReference type="InterPro" id="IPR036396">
    <property type="entry name" value="Cyt_P450_sf"/>
</dbReference>
<dbReference type="PROSITE" id="PS00086">
    <property type="entry name" value="CYTOCHROME_P450"/>
    <property type="match status" value="1"/>
</dbReference>
<keyword evidence="5 10" id="KW-0479">Metal-binding</keyword>
<comment type="function">
    <text evidence="1">The proteasome is a multicatalytic proteinase complex which is characterized by its ability to cleave peptides with Arg, Phe, Tyr, Leu, and Glu adjacent to the leaving group at neutral or slightly basic pH. The proteasome has an ATP-dependent proteolytic activity.</text>
</comment>
<evidence type="ECO:0000256" key="6">
    <source>
        <dbReference type="ARBA" id="ARBA00022942"/>
    </source>
</evidence>
<dbReference type="InterPro" id="IPR017972">
    <property type="entry name" value="Cyt_P450_CS"/>
</dbReference>
<dbReference type="GO" id="GO:0019773">
    <property type="term" value="C:proteasome core complex, alpha-subunit complex"/>
    <property type="evidence" value="ECO:0007669"/>
    <property type="project" value="UniProtKB-UniRule"/>
</dbReference>
<evidence type="ECO:0000256" key="3">
    <source>
        <dbReference type="ARBA" id="ARBA00010617"/>
    </source>
</evidence>
<dbReference type="PRINTS" id="PR00385">
    <property type="entry name" value="P450"/>
</dbReference>